<reference evidence="2 3" key="2">
    <citation type="journal article" date="2017" name="Genome Biol.">
        <title>New reference genome sequences of hot pepper reveal the massive evolution of plant disease-resistance genes by retroduplication.</title>
        <authorList>
            <person name="Kim S."/>
            <person name="Park J."/>
            <person name="Yeom S.I."/>
            <person name="Kim Y.M."/>
            <person name="Seo E."/>
            <person name="Kim K.T."/>
            <person name="Kim M.S."/>
            <person name="Lee J.M."/>
            <person name="Cheong K."/>
            <person name="Shin H.S."/>
            <person name="Kim S.B."/>
            <person name="Han K."/>
            <person name="Lee J."/>
            <person name="Park M."/>
            <person name="Lee H.A."/>
            <person name="Lee H.Y."/>
            <person name="Lee Y."/>
            <person name="Oh S."/>
            <person name="Lee J.H."/>
            <person name="Choi E."/>
            <person name="Choi E."/>
            <person name="Lee S.E."/>
            <person name="Jeon J."/>
            <person name="Kim H."/>
            <person name="Choi G."/>
            <person name="Song H."/>
            <person name="Lee J."/>
            <person name="Lee S.C."/>
            <person name="Kwon J.K."/>
            <person name="Lee H.Y."/>
            <person name="Koo N."/>
            <person name="Hong Y."/>
            <person name="Kim R.W."/>
            <person name="Kang W.H."/>
            <person name="Huh J.H."/>
            <person name="Kang B.C."/>
            <person name="Yang T.J."/>
            <person name="Lee Y.H."/>
            <person name="Bennetzen J.L."/>
            <person name="Choi D."/>
        </authorList>
    </citation>
    <scope>NUCLEOTIDE SEQUENCE [LARGE SCALE GENOMIC DNA]</scope>
    <source>
        <strain evidence="3">cv. CM334</strain>
    </source>
</reference>
<reference evidence="2 3" key="1">
    <citation type="journal article" date="2014" name="Nat. Genet.">
        <title>Genome sequence of the hot pepper provides insights into the evolution of pungency in Capsicum species.</title>
        <authorList>
            <person name="Kim S."/>
            <person name="Park M."/>
            <person name="Yeom S.I."/>
            <person name="Kim Y.M."/>
            <person name="Lee J.M."/>
            <person name="Lee H.A."/>
            <person name="Seo E."/>
            <person name="Choi J."/>
            <person name="Cheong K."/>
            <person name="Kim K.T."/>
            <person name="Jung K."/>
            <person name="Lee G.W."/>
            <person name="Oh S.K."/>
            <person name="Bae C."/>
            <person name="Kim S.B."/>
            <person name="Lee H.Y."/>
            <person name="Kim S.Y."/>
            <person name="Kim M.S."/>
            <person name="Kang B.C."/>
            <person name="Jo Y.D."/>
            <person name="Yang H.B."/>
            <person name="Jeong H.J."/>
            <person name="Kang W.H."/>
            <person name="Kwon J.K."/>
            <person name="Shin C."/>
            <person name="Lim J.Y."/>
            <person name="Park J.H."/>
            <person name="Huh J.H."/>
            <person name="Kim J.S."/>
            <person name="Kim B.D."/>
            <person name="Cohen O."/>
            <person name="Paran I."/>
            <person name="Suh M.C."/>
            <person name="Lee S.B."/>
            <person name="Kim Y.K."/>
            <person name="Shin Y."/>
            <person name="Noh S.J."/>
            <person name="Park J."/>
            <person name="Seo Y.S."/>
            <person name="Kwon S.Y."/>
            <person name="Kim H.A."/>
            <person name="Park J.M."/>
            <person name="Kim H.J."/>
            <person name="Choi S.B."/>
            <person name="Bosland P.W."/>
            <person name="Reeves G."/>
            <person name="Jo S.H."/>
            <person name="Lee B.W."/>
            <person name="Cho H.T."/>
            <person name="Choi H.S."/>
            <person name="Lee M.S."/>
            <person name="Yu Y."/>
            <person name="Do Choi Y."/>
            <person name="Park B.S."/>
            <person name="van Deynze A."/>
            <person name="Ashrafi H."/>
            <person name="Hill T."/>
            <person name="Kim W.T."/>
            <person name="Pai H.S."/>
            <person name="Ahn H.K."/>
            <person name="Yeam I."/>
            <person name="Giovannoni J.J."/>
            <person name="Rose J.K."/>
            <person name="Sorensen I."/>
            <person name="Lee S.J."/>
            <person name="Kim R.W."/>
            <person name="Choi I.Y."/>
            <person name="Choi B.S."/>
            <person name="Lim J.S."/>
            <person name="Lee Y.H."/>
            <person name="Choi D."/>
        </authorList>
    </citation>
    <scope>NUCLEOTIDE SEQUENCE [LARGE SCALE GENOMIC DNA]</scope>
    <source>
        <strain evidence="3">cv. CM334</strain>
    </source>
</reference>
<name>A0A2G2Y9G1_CAPAN</name>
<comment type="similarity">
    <text evidence="1">Belongs to the UDP-glycosyltransferase family.</text>
</comment>
<dbReference type="Proteomes" id="UP000222542">
    <property type="component" value="Unassembled WGS sequence"/>
</dbReference>
<comment type="caution">
    <text evidence="2">The sequence shown here is derived from an EMBL/GenBank/DDBJ whole genome shotgun (WGS) entry which is preliminary data.</text>
</comment>
<dbReference type="OMA" id="FCASECM"/>
<dbReference type="PANTHER" id="PTHR48047">
    <property type="entry name" value="GLYCOSYLTRANSFERASE"/>
    <property type="match status" value="1"/>
</dbReference>
<dbReference type="Gramene" id="PHT66406">
    <property type="protein sequence ID" value="PHT66406"/>
    <property type="gene ID" value="T459_30831"/>
</dbReference>
<evidence type="ECO:0000256" key="1">
    <source>
        <dbReference type="ARBA" id="ARBA00009995"/>
    </source>
</evidence>
<accession>A0A2G2Y9G1</accession>
<dbReference type="Gene3D" id="3.40.50.2000">
    <property type="entry name" value="Glycogen Phosphorylase B"/>
    <property type="match status" value="1"/>
</dbReference>
<protein>
    <submittedName>
        <fullName evidence="2">Uncharacterized protein</fullName>
    </submittedName>
</protein>
<dbReference type="SUPFAM" id="SSF53756">
    <property type="entry name" value="UDP-Glycosyltransferase/glycogen phosphorylase"/>
    <property type="match status" value="1"/>
</dbReference>
<evidence type="ECO:0000313" key="3">
    <source>
        <dbReference type="Proteomes" id="UP000222542"/>
    </source>
</evidence>
<sequence>MPSFSSPTLMIHHRILIHKFKFPSDAVGLPEGIENVSAITAPEMSMGVWKGNAMIQKPIEDLTVELHPHCIVSDVCLPWTVDVAERWKIPRLMFHPANVMLHCVEHYLKLYTPHEKVGSDSESFLIPGLPDNIEMKRSQRPE</sequence>
<dbReference type="AlphaFoldDB" id="A0A2G2Y9G1"/>
<dbReference type="EMBL" id="AYRZ02000012">
    <property type="protein sequence ID" value="PHT66406.1"/>
    <property type="molecule type" value="Genomic_DNA"/>
</dbReference>
<keyword evidence="3" id="KW-1185">Reference proteome</keyword>
<gene>
    <name evidence="2" type="ORF">T459_30831</name>
</gene>
<dbReference type="PANTHER" id="PTHR48047:SF64">
    <property type="entry name" value="UDP-GLYCOSYLTRANSFERASES DOMAIN-CONTAINING PROTEIN"/>
    <property type="match status" value="1"/>
</dbReference>
<dbReference type="STRING" id="4072.A0A2G2Y9G1"/>
<evidence type="ECO:0000313" key="2">
    <source>
        <dbReference type="EMBL" id="PHT66406.1"/>
    </source>
</evidence>
<organism evidence="2 3">
    <name type="scientific">Capsicum annuum</name>
    <name type="common">Capsicum pepper</name>
    <dbReference type="NCBI Taxonomy" id="4072"/>
    <lineage>
        <taxon>Eukaryota</taxon>
        <taxon>Viridiplantae</taxon>
        <taxon>Streptophyta</taxon>
        <taxon>Embryophyta</taxon>
        <taxon>Tracheophyta</taxon>
        <taxon>Spermatophyta</taxon>
        <taxon>Magnoliopsida</taxon>
        <taxon>eudicotyledons</taxon>
        <taxon>Gunneridae</taxon>
        <taxon>Pentapetalae</taxon>
        <taxon>asterids</taxon>
        <taxon>lamiids</taxon>
        <taxon>Solanales</taxon>
        <taxon>Solanaceae</taxon>
        <taxon>Solanoideae</taxon>
        <taxon>Capsiceae</taxon>
        <taxon>Capsicum</taxon>
    </lineage>
</organism>
<proteinExistence type="inferred from homology"/>